<dbReference type="STRING" id="1577791.Mpt1_c00230"/>
<dbReference type="RefSeq" id="WP_048111131.1">
    <property type="nucleotide sequence ID" value="NZ_CP010070.1"/>
</dbReference>
<reference evidence="1 2" key="1">
    <citation type="journal article" date="2014" name="Appl. Environ. Microbiol.">
        <title>Comparative Genome Analysis of 'Candidatus Methanoplasma termitum' Indicates a New Mode of Energy Metabolism in the Seventh Order of Methanogens.</title>
        <authorList>
            <person name="Lang K."/>
            <person name="Schuldes J."/>
            <person name="Klingl A."/>
            <person name="Poehlein A."/>
            <person name="Daniel R."/>
            <person name="Brune A."/>
        </authorList>
    </citation>
    <scope>NUCLEOTIDE SEQUENCE [LARGE SCALE GENOMIC DNA]</scope>
    <source>
        <strain evidence="2">Mpt1</strain>
    </source>
</reference>
<sequence length="307" mass="34318">MAIGVFKSGDELFDQGVDLIKRKEFAKARSNFEKTIAKGGKNANLAGIYIDMIDACLDNNNPARYERLASTLGKANGPFEFGLTEINPERVALECSLLAERMQVGRIQGNTSEILEQKGNKFLDIARRYQAKIGNDSIQINEIVGLQVNTGIKEALYLQAWGYESLAAGAVMSDPKKAAELLQNAYTCRKQLGEDGQQDMNLMKAYSKSVKCWICGRPSTGEGVHFLAMSSEISPFMRQSDDDILKSAPADYNSVYVCKPCYSSISRRSDEIARRYHEQAMQEMRAMEARLQAEIRSMNATMMVMRR</sequence>
<keyword evidence="2" id="KW-1185">Reference proteome</keyword>
<name>A0A0A7LEH5_9ARCH</name>
<dbReference type="KEGG" id="mear:Mpt1_c00230"/>
<accession>A0A0A7LEH5</accession>
<dbReference type="HOGENOM" id="CLU_904903_0_0_2"/>
<evidence type="ECO:0000313" key="1">
    <source>
        <dbReference type="EMBL" id="AIZ55931.1"/>
    </source>
</evidence>
<dbReference type="OrthoDB" id="53333at2157"/>
<organism evidence="1 2">
    <name type="scientific">Candidatus Methanoplasma termitum</name>
    <dbReference type="NCBI Taxonomy" id="1577791"/>
    <lineage>
        <taxon>Archaea</taxon>
        <taxon>Methanobacteriati</taxon>
        <taxon>Thermoplasmatota</taxon>
        <taxon>Thermoplasmata</taxon>
        <taxon>Methanomassiliicoccales</taxon>
        <taxon>Methanomassiliicoccaceae</taxon>
        <taxon>Candidatus Methanoplasma</taxon>
    </lineage>
</organism>
<protein>
    <submittedName>
        <fullName evidence="1">Uncharacterized protein</fullName>
    </submittedName>
</protein>
<dbReference type="AlphaFoldDB" id="A0A0A7LEH5"/>
<gene>
    <name evidence="1" type="ORF">Mpt1_c00230</name>
</gene>
<dbReference type="GeneID" id="24817698"/>
<proteinExistence type="predicted"/>
<dbReference type="Proteomes" id="UP000030787">
    <property type="component" value="Chromosome"/>
</dbReference>
<evidence type="ECO:0000313" key="2">
    <source>
        <dbReference type="Proteomes" id="UP000030787"/>
    </source>
</evidence>
<dbReference type="EMBL" id="CP010070">
    <property type="protein sequence ID" value="AIZ55931.1"/>
    <property type="molecule type" value="Genomic_DNA"/>
</dbReference>